<comment type="similarity">
    <text evidence="2">Belongs to the class-IV pyridoxal-phosphate-dependent aminotransferase family.</text>
</comment>
<dbReference type="InterPro" id="IPR043131">
    <property type="entry name" value="BCAT-like_N"/>
</dbReference>
<dbReference type="SUPFAM" id="SSF56752">
    <property type="entry name" value="D-aminoacid aminotransferase-like PLP-dependent enzymes"/>
    <property type="match status" value="1"/>
</dbReference>
<dbReference type="InterPro" id="IPR001544">
    <property type="entry name" value="Aminotrans_IV"/>
</dbReference>
<dbReference type="GO" id="GO:0008483">
    <property type="term" value="F:transaminase activity"/>
    <property type="evidence" value="ECO:0007669"/>
    <property type="project" value="UniProtKB-KW"/>
</dbReference>
<comment type="caution">
    <text evidence="4">The sequence shown here is derived from an EMBL/GenBank/DDBJ whole genome shotgun (WGS) entry which is preliminary data.</text>
</comment>
<organism evidence="4 5">
    <name type="scientific">Candidatus Roizmanbacteria bacterium CG_4_9_14_0_2_um_filter_39_13</name>
    <dbReference type="NCBI Taxonomy" id="1974839"/>
    <lineage>
        <taxon>Bacteria</taxon>
        <taxon>Candidatus Roizmaniibacteriota</taxon>
    </lineage>
</organism>
<evidence type="ECO:0000313" key="5">
    <source>
        <dbReference type="Proteomes" id="UP000231383"/>
    </source>
</evidence>
<dbReference type="GO" id="GO:0008652">
    <property type="term" value="P:amino acid biosynthetic process"/>
    <property type="evidence" value="ECO:0007669"/>
    <property type="project" value="UniProtKB-ARBA"/>
</dbReference>
<proteinExistence type="inferred from homology"/>
<dbReference type="InterPro" id="IPR050571">
    <property type="entry name" value="Class-IV_PLP-Dep_Aminotrnsfr"/>
</dbReference>
<keyword evidence="4" id="KW-0808">Transferase</keyword>
<dbReference type="GO" id="GO:0046394">
    <property type="term" value="P:carboxylic acid biosynthetic process"/>
    <property type="evidence" value="ECO:0007669"/>
    <property type="project" value="UniProtKB-ARBA"/>
</dbReference>
<keyword evidence="3" id="KW-0663">Pyridoxal phosphate</keyword>
<dbReference type="InterPro" id="IPR043132">
    <property type="entry name" value="BCAT-like_C"/>
</dbReference>
<sequence length="274" mass="30544">MIYLDGNWVTDNEAKISVLDLAVLRGFGIFDFLRTYGKRPFMLDAHIDRFFNSARLMGMTPAHTKEEILKIVTEGIEKSEFTHTNIKLIQTGGVTPDGFTPAKKQTCFIYFYEAHEYPTEMYGKGVILKTSTLMRQMPLAKTINYAASITEVQKAQVLGAVDILHTDSTGNIYEGTRSNFFGVKNGTLITANKGILEGITRKVILEIAQELSIPVKYEYVNVSELSKLDEAFFSNSSHEIVPVVKIDEAKIGNGLVGSITQELMKAFHAKTISE</sequence>
<dbReference type="Gene3D" id="3.20.10.10">
    <property type="entry name" value="D-amino Acid Aminotransferase, subunit A, domain 2"/>
    <property type="match status" value="1"/>
</dbReference>
<dbReference type="AlphaFoldDB" id="A0A2M8F248"/>
<dbReference type="PANTHER" id="PTHR42743">
    <property type="entry name" value="AMINO-ACID AMINOTRANSFERASE"/>
    <property type="match status" value="1"/>
</dbReference>
<dbReference type="Pfam" id="PF01063">
    <property type="entry name" value="Aminotran_4"/>
    <property type="match status" value="1"/>
</dbReference>
<name>A0A2M8F248_9BACT</name>
<evidence type="ECO:0000256" key="1">
    <source>
        <dbReference type="ARBA" id="ARBA00001933"/>
    </source>
</evidence>
<reference evidence="5" key="1">
    <citation type="submission" date="2017-09" db="EMBL/GenBank/DDBJ databases">
        <title>Depth-based differentiation of microbial function through sediment-hosted aquifers and enrichment of novel symbionts in the deep terrestrial subsurface.</title>
        <authorList>
            <person name="Probst A.J."/>
            <person name="Ladd B."/>
            <person name="Jarett J.K."/>
            <person name="Geller-Mcgrath D.E."/>
            <person name="Sieber C.M.K."/>
            <person name="Emerson J.B."/>
            <person name="Anantharaman K."/>
            <person name="Thomas B.C."/>
            <person name="Malmstrom R."/>
            <person name="Stieglmeier M."/>
            <person name="Klingl A."/>
            <person name="Woyke T."/>
            <person name="Ryan C.M."/>
            <person name="Banfield J.F."/>
        </authorList>
    </citation>
    <scope>NUCLEOTIDE SEQUENCE [LARGE SCALE GENOMIC DNA]</scope>
</reference>
<dbReference type="GO" id="GO:0005829">
    <property type="term" value="C:cytosol"/>
    <property type="evidence" value="ECO:0007669"/>
    <property type="project" value="TreeGrafter"/>
</dbReference>
<gene>
    <name evidence="4" type="ORF">CO051_01615</name>
</gene>
<dbReference type="InterPro" id="IPR036038">
    <property type="entry name" value="Aminotransferase-like"/>
</dbReference>
<dbReference type="Proteomes" id="UP000231383">
    <property type="component" value="Unassembled WGS sequence"/>
</dbReference>
<comment type="cofactor">
    <cofactor evidence="1">
        <name>pyridoxal 5'-phosphate</name>
        <dbReference type="ChEBI" id="CHEBI:597326"/>
    </cofactor>
</comment>
<evidence type="ECO:0000313" key="4">
    <source>
        <dbReference type="EMBL" id="PJC33372.1"/>
    </source>
</evidence>
<dbReference type="PANTHER" id="PTHR42743:SF11">
    <property type="entry name" value="AMINODEOXYCHORISMATE LYASE"/>
    <property type="match status" value="1"/>
</dbReference>
<protein>
    <submittedName>
        <fullName evidence="4">Branched-chain amino acid aminotransferase</fullName>
    </submittedName>
</protein>
<accession>A0A2M8F248</accession>
<dbReference type="Gene3D" id="3.30.470.10">
    <property type="match status" value="1"/>
</dbReference>
<keyword evidence="4" id="KW-0032">Aminotransferase</keyword>
<evidence type="ECO:0000256" key="2">
    <source>
        <dbReference type="ARBA" id="ARBA00009320"/>
    </source>
</evidence>
<dbReference type="EMBL" id="PFSC01000043">
    <property type="protein sequence ID" value="PJC33372.1"/>
    <property type="molecule type" value="Genomic_DNA"/>
</dbReference>
<dbReference type="FunFam" id="3.20.10.10:FF:000002">
    <property type="entry name" value="D-alanine aminotransferase"/>
    <property type="match status" value="1"/>
</dbReference>
<evidence type="ECO:0000256" key="3">
    <source>
        <dbReference type="ARBA" id="ARBA00022898"/>
    </source>
</evidence>